<feature type="domain" description="RRM" evidence="5">
    <location>
        <begin position="281"/>
        <end position="375"/>
    </location>
</feature>
<dbReference type="CDD" id="cd12613">
    <property type="entry name" value="RRM2_NGR1_NAM8_like"/>
    <property type="match status" value="1"/>
</dbReference>
<dbReference type="PANTHER" id="PTHR47640:SF10">
    <property type="entry name" value="TRNA SELENOCYSTEINE 1-ASSOCIATED PROTEIN 1-RELATED"/>
    <property type="match status" value="1"/>
</dbReference>
<dbReference type="Pfam" id="PF00076">
    <property type="entry name" value="RRM_1"/>
    <property type="match status" value="2"/>
</dbReference>
<dbReference type="Gene3D" id="3.30.70.330">
    <property type="match status" value="3"/>
</dbReference>
<dbReference type="SUPFAM" id="SSF54928">
    <property type="entry name" value="RNA-binding domain, RBD"/>
    <property type="match status" value="2"/>
</dbReference>
<feature type="region of interest" description="Disordered" evidence="4">
    <location>
        <begin position="760"/>
        <end position="881"/>
    </location>
</feature>
<feature type="domain" description="RRM" evidence="5">
    <location>
        <begin position="575"/>
        <end position="647"/>
    </location>
</feature>
<gene>
    <name evidence="6" type="ORF">K443DRAFT_5045</name>
</gene>
<feature type="region of interest" description="Disordered" evidence="4">
    <location>
        <begin position="74"/>
        <end position="120"/>
    </location>
</feature>
<evidence type="ECO:0000256" key="1">
    <source>
        <dbReference type="ARBA" id="ARBA00022737"/>
    </source>
</evidence>
<feature type="region of interest" description="Disordered" evidence="4">
    <location>
        <begin position="440"/>
        <end position="482"/>
    </location>
</feature>
<keyword evidence="1" id="KW-0677">Repeat</keyword>
<feature type="region of interest" description="Disordered" evidence="4">
    <location>
        <begin position="1"/>
        <end position="27"/>
    </location>
</feature>
<sequence length="921" mass="98634">MSRTDQQDFEYPPGLGAFQVRGGGERDQVFPYQHASSLATYGSQDRRQSSGIQSYSSYGGFTPRSLEQKEYGFEVGDFSSGPNRHNPSASNTHLPLQSFSPFNHHLTRPSPPSPPPSLLSQAALYQTSSPNDRDAQYYHQSPNSLLANNTNSSRSTLWWGEIEPWMDEEYAKQVCSLMGWDPVNIKVPHPAPDPATSQQANNPGYCFLTFPTPAHAASVLAQVNSGPKSSPVTMPNSSKPFVLNWASSVTSASSSSPMPAAFVSGNGVYAVSAQQQYPKEYSIFVGDLAPETSNSDLVAVFRNPVLGLRNDREPKFIRPFLSCKSAKIMLDPVTGVSRGYGFVRFTDEADQQRALIEMHGLYCLSRPMRISPATAKFKPPATLPPMDLPQVQFSPPSVGAVEPQNQPITLALPLPNSTQAKSVSAPVASGSSNGSLIGSGVAGSTSGSSIGGSSSSNSLSTGTGSSLSISTSGYGSAKSATSDEMMSLPNNVLSQISQQYANGDASAIKTSNAGTSYAHEQQLRQVLNLAQAEDGPPRFTISEESWKHHAQARAILGNLIGPNGEQLTSTDPYNTTVFVGGLSPLISEDTLRTFFTPFGDIHYVKVPVGKHCGFVQFVRKADAEKAIEKMQGFPIGGSRIRLSWGRSQYKAAQAAAQAAQAAALQAQYAVPALPNAMTQEQAIQLLQKFTMQQGYLGNSNSSPSDGSDASAGYINALHNEILAEQKGRGSLGIPSDDLPPGLDSFSPGYMPRPEVHRALSTFSPFSPDPNLYAESKRRDSTSHLETLPHPSKAYAPGFFPLQTQDVKIGNGGSGTGLERISPISTRPSSASRYGSFAEKTDPPAPPNRAPGRAEAPISRPPSGQTSFQGQGDHGQLDFDPLRDLNRTLASLDFDRPWKSSEHMGNIPSNGQFHLARRTPSP</sequence>
<feature type="compositionally biased region" description="Low complexity" evidence="4">
    <location>
        <begin position="440"/>
        <end position="476"/>
    </location>
</feature>
<evidence type="ECO:0000313" key="6">
    <source>
        <dbReference type="EMBL" id="KIK03890.1"/>
    </source>
</evidence>
<keyword evidence="2 3" id="KW-0694">RNA-binding</keyword>
<dbReference type="Proteomes" id="UP000054477">
    <property type="component" value="Unassembled WGS sequence"/>
</dbReference>
<organism evidence="6 7">
    <name type="scientific">Laccaria amethystina LaAM-08-1</name>
    <dbReference type="NCBI Taxonomy" id="1095629"/>
    <lineage>
        <taxon>Eukaryota</taxon>
        <taxon>Fungi</taxon>
        <taxon>Dikarya</taxon>
        <taxon>Basidiomycota</taxon>
        <taxon>Agaricomycotina</taxon>
        <taxon>Agaricomycetes</taxon>
        <taxon>Agaricomycetidae</taxon>
        <taxon>Agaricales</taxon>
        <taxon>Agaricineae</taxon>
        <taxon>Hydnangiaceae</taxon>
        <taxon>Laccaria</taxon>
    </lineage>
</organism>
<feature type="compositionally biased region" description="Polar residues" evidence="4">
    <location>
        <begin position="80"/>
        <end position="101"/>
    </location>
</feature>
<evidence type="ECO:0000313" key="7">
    <source>
        <dbReference type="Proteomes" id="UP000054477"/>
    </source>
</evidence>
<keyword evidence="7" id="KW-1185">Reference proteome</keyword>
<dbReference type="HOGENOM" id="CLU_013780_0_0_1"/>
<dbReference type="STRING" id="1095629.A0A0C9WW64"/>
<dbReference type="GO" id="GO:0005829">
    <property type="term" value="C:cytosol"/>
    <property type="evidence" value="ECO:0007669"/>
    <property type="project" value="TreeGrafter"/>
</dbReference>
<evidence type="ECO:0000259" key="5">
    <source>
        <dbReference type="PROSITE" id="PS50102"/>
    </source>
</evidence>
<evidence type="ECO:0000256" key="4">
    <source>
        <dbReference type="SAM" id="MobiDB-lite"/>
    </source>
</evidence>
<feature type="region of interest" description="Disordered" evidence="4">
    <location>
        <begin position="896"/>
        <end position="921"/>
    </location>
</feature>
<dbReference type="SMART" id="SM00360">
    <property type="entry name" value="RRM"/>
    <property type="match status" value="2"/>
</dbReference>
<dbReference type="AlphaFoldDB" id="A0A0C9WW64"/>
<protein>
    <recommendedName>
        <fullName evidence="5">RRM domain-containing protein</fullName>
    </recommendedName>
</protein>
<proteinExistence type="predicted"/>
<accession>A0A0C9WW64</accession>
<dbReference type="PROSITE" id="PS50102">
    <property type="entry name" value="RRM"/>
    <property type="match status" value="2"/>
</dbReference>
<dbReference type="PANTHER" id="PTHR47640">
    <property type="entry name" value="TRNA SELENOCYSTEINE 1-ASSOCIATED PROTEIN 1-RELATED-RELATED"/>
    <property type="match status" value="1"/>
</dbReference>
<dbReference type="CDD" id="cd12346">
    <property type="entry name" value="RRM3_NGR1_NAM8_like"/>
    <property type="match status" value="1"/>
</dbReference>
<reference evidence="7" key="2">
    <citation type="submission" date="2015-01" db="EMBL/GenBank/DDBJ databases">
        <title>Evolutionary Origins and Diversification of the Mycorrhizal Mutualists.</title>
        <authorList>
            <consortium name="DOE Joint Genome Institute"/>
            <consortium name="Mycorrhizal Genomics Consortium"/>
            <person name="Kohler A."/>
            <person name="Kuo A."/>
            <person name="Nagy L.G."/>
            <person name="Floudas D."/>
            <person name="Copeland A."/>
            <person name="Barry K.W."/>
            <person name="Cichocki N."/>
            <person name="Veneault-Fourrey C."/>
            <person name="LaButti K."/>
            <person name="Lindquist E.A."/>
            <person name="Lipzen A."/>
            <person name="Lundell T."/>
            <person name="Morin E."/>
            <person name="Murat C."/>
            <person name="Riley R."/>
            <person name="Ohm R."/>
            <person name="Sun H."/>
            <person name="Tunlid A."/>
            <person name="Henrissat B."/>
            <person name="Grigoriev I.V."/>
            <person name="Hibbett D.S."/>
            <person name="Martin F."/>
        </authorList>
    </citation>
    <scope>NUCLEOTIDE SEQUENCE [LARGE SCALE GENOMIC DNA]</scope>
    <source>
        <strain evidence="7">LaAM-08-1</strain>
    </source>
</reference>
<dbReference type="InterPro" id="IPR000504">
    <property type="entry name" value="RRM_dom"/>
</dbReference>
<dbReference type="InterPro" id="IPR035979">
    <property type="entry name" value="RBD_domain_sf"/>
</dbReference>
<dbReference type="GO" id="GO:0003729">
    <property type="term" value="F:mRNA binding"/>
    <property type="evidence" value="ECO:0007669"/>
    <property type="project" value="InterPro"/>
</dbReference>
<reference evidence="6 7" key="1">
    <citation type="submission" date="2014-04" db="EMBL/GenBank/DDBJ databases">
        <authorList>
            <consortium name="DOE Joint Genome Institute"/>
            <person name="Kuo A."/>
            <person name="Kohler A."/>
            <person name="Nagy L.G."/>
            <person name="Floudas D."/>
            <person name="Copeland A."/>
            <person name="Barry K.W."/>
            <person name="Cichocki N."/>
            <person name="Veneault-Fourrey C."/>
            <person name="LaButti K."/>
            <person name="Lindquist E.A."/>
            <person name="Lipzen A."/>
            <person name="Lundell T."/>
            <person name="Morin E."/>
            <person name="Murat C."/>
            <person name="Sun H."/>
            <person name="Tunlid A."/>
            <person name="Henrissat B."/>
            <person name="Grigoriev I.V."/>
            <person name="Hibbett D.S."/>
            <person name="Martin F."/>
            <person name="Nordberg H.P."/>
            <person name="Cantor M.N."/>
            <person name="Hua S.X."/>
        </authorList>
    </citation>
    <scope>NUCLEOTIDE SEQUENCE [LARGE SCALE GENOMIC DNA]</scope>
    <source>
        <strain evidence="6 7">LaAM-08-1</strain>
    </source>
</reference>
<name>A0A0C9WW64_9AGAR</name>
<evidence type="ECO:0000256" key="3">
    <source>
        <dbReference type="PROSITE-ProRule" id="PRU00176"/>
    </source>
</evidence>
<dbReference type="CDD" id="cd12611">
    <property type="entry name" value="RRM1_NGR1_NAM8_like"/>
    <property type="match status" value="1"/>
</dbReference>
<dbReference type="InterPro" id="IPR050825">
    <property type="entry name" value="RBM42_RBP45_47-like"/>
</dbReference>
<dbReference type="InterPro" id="IPR012677">
    <property type="entry name" value="Nucleotide-bd_a/b_plait_sf"/>
</dbReference>
<feature type="compositionally biased region" description="Polar residues" evidence="4">
    <location>
        <begin position="822"/>
        <end position="832"/>
    </location>
</feature>
<evidence type="ECO:0000256" key="2">
    <source>
        <dbReference type="ARBA" id="ARBA00022884"/>
    </source>
</evidence>
<dbReference type="EMBL" id="KN838575">
    <property type="protein sequence ID" value="KIK03890.1"/>
    <property type="molecule type" value="Genomic_DNA"/>
</dbReference>
<dbReference type="OrthoDB" id="446113at2759"/>